<name>A0ABN7USZ9_GIGMA</name>
<evidence type="ECO:0000313" key="2">
    <source>
        <dbReference type="Proteomes" id="UP000789901"/>
    </source>
</evidence>
<dbReference type="EMBL" id="CAJVQB010005653">
    <property type="protein sequence ID" value="CAG8666929.1"/>
    <property type="molecule type" value="Genomic_DNA"/>
</dbReference>
<proteinExistence type="predicted"/>
<protein>
    <submittedName>
        <fullName evidence="1">41754_t:CDS:1</fullName>
    </submittedName>
</protein>
<organism evidence="1 2">
    <name type="scientific">Gigaspora margarita</name>
    <dbReference type="NCBI Taxonomy" id="4874"/>
    <lineage>
        <taxon>Eukaryota</taxon>
        <taxon>Fungi</taxon>
        <taxon>Fungi incertae sedis</taxon>
        <taxon>Mucoromycota</taxon>
        <taxon>Glomeromycotina</taxon>
        <taxon>Glomeromycetes</taxon>
        <taxon>Diversisporales</taxon>
        <taxon>Gigasporaceae</taxon>
        <taxon>Gigaspora</taxon>
    </lineage>
</organism>
<dbReference type="Proteomes" id="UP000789901">
    <property type="component" value="Unassembled WGS sequence"/>
</dbReference>
<gene>
    <name evidence="1" type="ORF">GMARGA_LOCUS10201</name>
</gene>
<keyword evidence="2" id="KW-1185">Reference proteome</keyword>
<reference evidence="1 2" key="1">
    <citation type="submission" date="2021-06" db="EMBL/GenBank/DDBJ databases">
        <authorList>
            <person name="Kallberg Y."/>
            <person name="Tangrot J."/>
            <person name="Rosling A."/>
        </authorList>
    </citation>
    <scope>NUCLEOTIDE SEQUENCE [LARGE SCALE GENOMIC DNA]</scope>
    <source>
        <strain evidence="1 2">120-4 pot B 10/14</strain>
    </source>
</reference>
<evidence type="ECO:0000313" key="1">
    <source>
        <dbReference type="EMBL" id="CAG8666929.1"/>
    </source>
</evidence>
<comment type="caution">
    <text evidence="1">The sequence shown here is derived from an EMBL/GenBank/DDBJ whole genome shotgun (WGS) entry which is preliminary data.</text>
</comment>
<feature type="non-terminal residue" evidence="1">
    <location>
        <position position="1"/>
    </location>
</feature>
<accession>A0ABN7USZ9</accession>
<sequence length="58" mass="6692">SDDFYAFLKSTTRTNLPLYSNAFIKNPTLDGVRRLKKNKTPTIINNYYNITADSITFN</sequence>